<evidence type="ECO:0000256" key="1">
    <source>
        <dbReference type="SAM" id="MobiDB-lite"/>
    </source>
</evidence>
<keyword evidence="3" id="KW-1185">Reference proteome</keyword>
<dbReference type="KEGG" id="fcy:FRACYDRAFT_249954"/>
<reference evidence="2 3" key="1">
    <citation type="submission" date="2016-09" db="EMBL/GenBank/DDBJ databases">
        <title>Extensive genetic diversity and differential bi-allelic expression allows diatom success in the polar Southern Ocean.</title>
        <authorList>
            <consortium name="DOE Joint Genome Institute"/>
            <person name="Mock T."/>
            <person name="Otillar R.P."/>
            <person name="Strauss J."/>
            <person name="Dupont C."/>
            <person name="Frickenhaus S."/>
            <person name="Maumus F."/>
            <person name="Mcmullan M."/>
            <person name="Sanges R."/>
            <person name="Schmutz J."/>
            <person name="Toseland A."/>
            <person name="Valas R."/>
            <person name="Veluchamy A."/>
            <person name="Ward B.J."/>
            <person name="Allen A."/>
            <person name="Barry K."/>
            <person name="Falciatore A."/>
            <person name="Ferrante M."/>
            <person name="Fortunato A.E."/>
            <person name="Gloeckner G."/>
            <person name="Gruber A."/>
            <person name="Hipkin R."/>
            <person name="Janech M."/>
            <person name="Kroth P."/>
            <person name="Leese F."/>
            <person name="Lindquist E."/>
            <person name="Lyon B.R."/>
            <person name="Martin J."/>
            <person name="Mayer C."/>
            <person name="Parker M."/>
            <person name="Quesneville H."/>
            <person name="Raymond J."/>
            <person name="Uhlig C."/>
            <person name="Valentin K.U."/>
            <person name="Worden A.Z."/>
            <person name="Armbrust E.V."/>
            <person name="Bowler C."/>
            <person name="Green B."/>
            <person name="Moulton V."/>
            <person name="Van Oosterhout C."/>
            <person name="Grigoriev I."/>
        </authorList>
    </citation>
    <scope>NUCLEOTIDE SEQUENCE [LARGE SCALE GENOMIC DNA]</scope>
    <source>
        <strain evidence="2 3">CCMP1102</strain>
    </source>
</reference>
<gene>
    <name evidence="2" type="ORF">FRACYDRAFT_249954</name>
</gene>
<dbReference type="InParanoid" id="A0A1E7ER55"/>
<dbReference type="Proteomes" id="UP000095751">
    <property type="component" value="Unassembled WGS sequence"/>
</dbReference>
<evidence type="ECO:0000313" key="3">
    <source>
        <dbReference type="Proteomes" id="UP000095751"/>
    </source>
</evidence>
<dbReference type="EMBL" id="KV784380">
    <property type="protein sequence ID" value="OEU08500.1"/>
    <property type="molecule type" value="Genomic_DNA"/>
</dbReference>
<protein>
    <submittedName>
        <fullName evidence="2">Uncharacterized protein</fullName>
    </submittedName>
</protein>
<organism evidence="2 3">
    <name type="scientific">Fragilariopsis cylindrus CCMP1102</name>
    <dbReference type="NCBI Taxonomy" id="635003"/>
    <lineage>
        <taxon>Eukaryota</taxon>
        <taxon>Sar</taxon>
        <taxon>Stramenopiles</taxon>
        <taxon>Ochrophyta</taxon>
        <taxon>Bacillariophyta</taxon>
        <taxon>Bacillariophyceae</taxon>
        <taxon>Bacillariophycidae</taxon>
        <taxon>Bacillariales</taxon>
        <taxon>Bacillariaceae</taxon>
        <taxon>Fragilariopsis</taxon>
    </lineage>
</organism>
<evidence type="ECO:0000313" key="2">
    <source>
        <dbReference type="EMBL" id="OEU08500.1"/>
    </source>
</evidence>
<dbReference type="AlphaFoldDB" id="A0A1E7ER55"/>
<proteinExistence type="predicted"/>
<sequence length="380" mass="44955">MVNHKGCDIIDAGYIWCTYGDNNRKEPSNLDKTVRISVVDTNLFILVQHVIHLTNNYIHHIFTCEKRKAHRRNILNQIKTLRNVVDPYLCYILQEGIAAYFKGECMTNTMFRIRGRRDINNKPCMERYHLLIDKQLLIGWDNLLRGKFTKQWKIYQRAYVNRVRLKHPRVHAAKILNRKRDKDKDKEIWKDRCIEGNTPVKGGRIVAEYDSLTKQVTHLYTLREMVLPEDETKIYNKTLKIRLEATNQQLKKWINRWRSVIDHSMKRVKELAQSKSIPIWRHYTADKPAKTKVSRHISTRKHDLPKNMLNNPLTNVFSRAKPKRLTSKAPIPILKQKYKVDNILTRMFTNLGKKRSTSRVHPVLDVEDQSIEDRFGDVPT</sequence>
<feature type="region of interest" description="Disordered" evidence="1">
    <location>
        <begin position="291"/>
        <end position="310"/>
    </location>
</feature>
<name>A0A1E7ER55_9STRA</name>
<accession>A0A1E7ER55</accession>